<organism evidence="2 3">
    <name type="scientific">Trichoderma asperellum (strain ATCC 204424 / CBS 433.97 / NBRC 101777)</name>
    <dbReference type="NCBI Taxonomy" id="1042311"/>
    <lineage>
        <taxon>Eukaryota</taxon>
        <taxon>Fungi</taxon>
        <taxon>Dikarya</taxon>
        <taxon>Ascomycota</taxon>
        <taxon>Pezizomycotina</taxon>
        <taxon>Sordariomycetes</taxon>
        <taxon>Hypocreomycetidae</taxon>
        <taxon>Hypocreales</taxon>
        <taxon>Hypocreaceae</taxon>
        <taxon>Trichoderma</taxon>
    </lineage>
</organism>
<keyword evidence="1" id="KW-0472">Membrane</keyword>
<feature type="transmembrane region" description="Helical" evidence="1">
    <location>
        <begin position="24"/>
        <end position="46"/>
    </location>
</feature>
<dbReference type="OrthoDB" id="10555760at2759"/>
<gene>
    <name evidence="2" type="ORF">M441DRAFT_245473</name>
</gene>
<proteinExistence type="predicted"/>
<keyword evidence="1" id="KW-1133">Transmembrane helix</keyword>
<reference evidence="2 3" key="1">
    <citation type="submission" date="2016-07" db="EMBL/GenBank/DDBJ databases">
        <title>Multiple horizontal gene transfer events from other fungi enriched the ability of initially mycotrophic Trichoderma (Ascomycota) to feed on dead plant biomass.</title>
        <authorList>
            <consortium name="DOE Joint Genome Institute"/>
            <person name="Aerts A."/>
            <person name="Atanasova L."/>
            <person name="Chenthamara K."/>
            <person name="Zhang J."/>
            <person name="Grujic M."/>
            <person name="Henrissat B."/>
            <person name="Kuo A."/>
            <person name="Salamov A."/>
            <person name="Lipzen A."/>
            <person name="Labutti K."/>
            <person name="Barry K."/>
            <person name="Miao Y."/>
            <person name="Rahimi M.J."/>
            <person name="Shen Q."/>
            <person name="Grigoriev I.V."/>
            <person name="Kubicek C.P."/>
            <person name="Druzhinina I.S."/>
        </authorList>
    </citation>
    <scope>NUCLEOTIDE SEQUENCE [LARGE SCALE GENOMIC DNA]</scope>
    <source>
        <strain evidence="2 3">CBS 433.97</strain>
    </source>
</reference>
<evidence type="ECO:0000313" key="2">
    <source>
        <dbReference type="EMBL" id="PTB38029.1"/>
    </source>
</evidence>
<name>A0A2T3YZN2_TRIA4</name>
<dbReference type="EMBL" id="KZ679266">
    <property type="protein sequence ID" value="PTB38029.1"/>
    <property type="molecule type" value="Genomic_DNA"/>
</dbReference>
<feature type="transmembrane region" description="Helical" evidence="1">
    <location>
        <begin position="52"/>
        <end position="76"/>
    </location>
</feature>
<keyword evidence="1" id="KW-0812">Transmembrane</keyword>
<evidence type="ECO:0000313" key="3">
    <source>
        <dbReference type="Proteomes" id="UP000240493"/>
    </source>
</evidence>
<keyword evidence="3" id="KW-1185">Reference proteome</keyword>
<sequence>MLVYASRTSPVSDTIMQHTSSMDVLARCHACLLALLSTLQSLILFGSVMWSIAIFLFFVFLFNSPVGIYCYVPLFFKNSPRYKHPRHHHICYVQNRQLPRINRTVYSRYYYIFLHPQQWYYPA</sequence>
<protein>
    <submittedName>
        <fullName evidence="2">Uncharacterized protein</fullName>
    </submittedName>
</protein>
<accession>A0A2T3YZN2</accession>
<dbReference type="Proteomes" id="UP000240493">
    <property type="component" value="Unassembled WGS sequence"/>
</dbReference>
<evidence type="ECO:0000256" key="1">
    <source>
        <dbReference type="SAM" id="Phobius"/>
    </source>
</evidence>
<dbReference type="AlphaFoldDB" id="A0A2T3YZN2"/>